<dbReference type="Gene3D" id="3.90.1580.10">
    <property type="entry name" value="paralog of FGE (formylglycine-generating enzyme)"/>
    <property type="match status" value="1"/>
</dbReference>
<protein>
    <recommendedName>
        <fullName evidence="1">Sulfatase-modifying factor enzyme-like domain-containing protein</fullName>
    </recommendedName>
</protein>
<dbReference type="Proteomes" id="UP000176101">
    <property type="component" value="Unassembled WGS sequence"/>
</dbReference>
<dbReference type="EMBL" id="LJGU01000142">
    <property type="protein sequence ID" value="OEU96348.1"/>
    <property type="molecule type" value="Genomic_DNA"/>
</dbReference>
<proteinExistence type="predicted"/>
<gene>
    <name evidence="2" type="ORF">AN216_21050</name>
</gene>
<name>A0A1E7JXK9_9ACTN</name>
<organism evidence="2 3">
    <name type="scientific">Streptomyces oceani</name>
    <dbReference type="NCBI Taxonomy" id="1075402"/>
    <lineage>
        <taxon>Bacteria</taxon>
        <taxon>Bacillati</taxon>
        <taxon>Actinomycetota</taxon>
        <taxon>Actinomycetes</taxon>
        <taxon>Kitasatosporales</taxon>
        <taxon>Streptomycetaceae</taxon>
        <taxon>Streptomyces</taxon>
    </lineage>
</organism>
<reference evidence="2 3" key="1">
    <citation type="journal article" date="2016" name="Front. Microbiol.">
        <title>Comparative Genomics Analysis of Streptomyces Species Reveals Their Adaptation to the Marine Environment and Their Diversity at the Genomic Level.</title>
        <authorList>
            <person name="Tian X."/>
            <person name="Zhang Z."/>
            <person name="Yang T."/>
            <person name="Chen M."/>
            <person name="Li J."/>
            <person name="Chen F."/>
            <person name="Yang J."/>
            <person name="Li W."/>
            <person name="Zhang B."/>
            <person name="Zhang Z."/>
            <person name="Wu J."/>
            <person name="Zhang C."/>
            <person name="Long L."/>
            <person name="Xiao J."/>
        </authorList>
    </citation>
    <scope>NUCLEOTIDE SEQUENCE [LARGE SCALE GENOMIC DNA]</scope>
    <source>
        <strain evidence="2 3">SCSIO 02100</strain>
    </source>
</reference>
<accession>A0A1E7JXK9</accession>
<evidence type="ECO:0000259" key="1">
    <source>
        <dbReference type="Pfam" id="PF03781"/>
    </source>
</evidence>
<dbReference type="InterPro" id="IPR005532">
    <property type="entry name" value="SUMF_dom"/>
</dbReference>
<dbReference type="Pfam" id="PF03781">
    <property type="entry name" value="FGE-sulfatase"/>
    <property type="match status" value="1"/>
</dbReference>
<dbReference type="PATRIC" id="fig|1075402.3.peg.396"/>
<dbReference type="OrthoDB" id="9768004at2"/>
<evidence type="ECO:0000313" key="2">
    <source>
        <dbReference type="EMBL" id="OEU96348.1"/>
    </source>
</evidence>
<dbReference type="GO" id="GO:0120147">
    <property type="term" value="F:formylglycine-generating oxidase activity"/>
    <property type="evidence" value="ECO:0007669"/>
    <property type="project" value="TreeGrafter"/>
</dbReference>
<dbReference type="RefSeq" id="WP_070198262.1">
    <property type="nucleotide sequence ID" value="NZ_LJGU01000142.1"/>
</dbReference>
<dbReference type="PANTHER" id="PTHR23150">
    <property type="entry name" value="SULFATASE MODIFYING FACTOR 1, 2"/>
    <property type="match status" value="1"/>
</dbReference>
<feature type="domain" description="Sulfatase-modifying factor enzyme-like" evidence="1">
    <location>
        <begin position="203"/>
        <end position="431"/>
    </location>
</feature>
<comment type="caution">
    <text evidence="2">The sequence shown here is derived from an EMBL/GenBank/DDBJ whole genome shotgun (WGS) entry which is preliminary data.</text>
</comment>
<keyword evidence="3" id="KW-1185">Reference proteome</keyword>
<dbReference type="InterPro" id="IPR042095">
    <property type="entry name" value="SUMF_sf"/>
</dbReference>
<dbReference type="InterPro" id="IPR016187">
    <property type="entry name" value="CTDL_fold"/>
</dbReference>
<evidence type="ECO:0000313" key="3">
    <source>
        <dbReference type="Proteomes" id="UP000176101"/>
    </source>
</evidence>
<dbReference type="InterPro" id="IPR051043">
    <property type="entry name" value="Sulfatase_Mod_Factor_Kinase"/>
</dbReference>
<dbReference type="SUPFAM" id="SSF56436">
    <property type="entry name" value="C-type lectin-like"/>
    <property type="match status" value="1"/>
</dbReference>
<sequence>MRAPSTRPIAGPFLGEDSRDRLARSFTDGWNTYETLFRGVLPSRESFHTRVHPLRLPLVFYLAHTAAFYVQKLKLVGLVEERGVVPELDERMERGVSPEDPDELAELPAWPDLDTVWAYRKSVRDTVLGAIRNVPLGSTVEPESPVRALLMGIEHENIHLHTSLPLVRLLPPRCKEHPAGWPAMVGEREAAPTPGARELEFTRCPGGHVRFGGEQGAATPFRWDNEWGLREAEVDPFAVARHPVTNGQFLEFLRAGGYQRRELWTTHGADLFLDQVSEGRPNSWVATEAGTYRYRGTFEDIDLPWDWPVEVSRHEAVAYANWVGAGLLSEEQFHALLDQEFGGPAEVAYQLGKFNVGLRHGSPRPVLNPHAALGRHGDGVDFVGNVALWLDDDFRPLDDEPFHTDPLYPDFSQPWFGQETGMLAGASYAARGHLAHVGVMRDFMQNHMDQLAGILLTRSA</sequence>
<dbReference type="AlphaFoldDB" id="A0A1E7JXK9"/>
<dbReference type="PANTHER" id="PTHR23150:SF26">
    <property type="entry name" value="GENERIC METHYLTRANSFERASE"/>
    <property type="match status" value="1"/>
</dbReference>
<dbReference type="STRING" id="1075402.AN216_21050"/>